<dbReference type="AlphaFoldDB" id="A0A556MUT6"/>
<dbReference type="Gene3D" id="3.20.20.80">
    <property type="entry name" value="Glycosidases"/>
    <property type="match status" value="1"/>
</dbReference>
<dbReference type="EC" id="3.2.1.55" evidence="3"/>
<dbReference type="GO" id="GO:0046373">
    <property type="term" value="P:L-arabinose metabolic process"/>
    <property type="evidence" value="ECO:0007669"/>
    <property type="project" value="InterPro"/>
</dbReference>
<dbReference type="Proteomes" id="UP000318733">
    <property type="component" value="Unassembled WGS sequence"/>
</dbReference>
<reference evidence="9 10" key="1">
    <citation type="submission" date="2019-07" db="EMBL/GenBank/DDBJ databases">
        <authorList>
            <person name="Huq M.A."/>
        </authorList>
    </citation>
    <scope>NUCLEOTIDE SEQUENCE [LARGE SCALE GENOMIC DNA]</scope>
    <source>
        <strain evidence="9 10">MAH-19</strain>
    </source>
</reference>
<dbReference type="SMART" id="SM00813">
    <property type="entry name" value="Alpha-L-AF_C"/>
    <property type="match status" value="1"/>
</dbReference>
<accession>A0A556MUT6</accession>
<feature type="chain" id="PRO_5021956244" description="non-reducing end alpha-L-arabinofuranosidase" evidence="7">
    <location>
        <begin position="30"/>
        <end position="818"/>
    </location>
</feature>
<evidence type="ECO:0000256" key="7">
    <source>
        <dbReference type="SAM" id="SignalP"/>
    </source>
</evidence>
<evidence type="ECO:0000256" key="1">
    <source>
        <dbReference type="ARBA" id="ARBA00001462"/>
    </source>
</evidence>
<dbReference type="InterPro" id="IPR010496">
    <property type="entry name" value="AL/BT2_dom"/>
</dbReference>
<dbReference type="Pfam" id="PF06964">
    <property type="entry name" value="Alpha-L-AF_C"/>
    <property type="match status" value="1"/>
</dbReference>
<dbReference type="PANTHER" id="PTHR31776:SF0">
    <property type="entry name" value="ALPHA-L-ARABINOFURANOSIDASE 1"/>
    <property type="match status" value="1"/>
</dbReference>
<keyword evidence="10" id="KW-1185">Reference proteome</keyword>
<dbReference type="Gene3D" id="2.60.40.1180">
    <property type="entry name" value="Golgi alpha-mannosidase II"/>
    <property type="match status" value="1"/>
</dbReference>
<evidence type="ECO:0000256" key="3">
    <source>
        <dbReference type="ARBA" id="ARBA00012670"/>
    </source>
</evidence>
<feature type="signal peptide" evidence="7">
    <location>
        <begin position="1"/>
        <end position="29"/>
    </location>
</feature>
<comment type="catalytic activity">
    <reaction evidence="1">
        <text>Hydrolysis of terminal non-reducing alpha-L-arabinofuranoside residues in alpha-L-arabinosides.</text>
        <dbReference type="EC" id="3.2.1.55"/>
    </reaction>
</comment>
<comment type="similarity">
    <text evidence="2">Belongs to the glycosyl hydrolase 51 family.</text>
</comment>
<dbReference type="Pfam" id="PF06439">
    <property type="entry name" value="3keto-disac_hyd"/>
    <property type="match status" value="1"/>
</dbReference>
<sequence length="818" mass="90573">MIRFNNSNQAVKKLAIACSITFSSLTVLAQNARIVVDASRVLNKIPDKMYGSCIEDVNHEIYGGLYDQRLYGESFEEPAPADKIAGWKTLQGNWKVADGAVSVNSGPGYKLIRENPVIKDGSVEADLKFGKENQIAGFIVRVNNEQEGMDDFDGYEISIAPQRQALVLGKHVHNFKLLKEVKATFDKDAWLHLKVEVKGARILVYLNNNSSPAIDFTDENSPLLSGKIGLRTFNADVKFKDVVIKQNNAVIKNEFIGKQMPAVSAMWDGIKTGTVNGKFALNNSDAYNGKQSQVLEYAGGAGKLGVANSGLGRWGISVRKGQKFQGYVFLKTADANLPITVALQNADGKKTYAFVKFTSNSKLENWTKFAFTFNANATDTKARFVISIDKKGKLEIDQAVLMSTGKDQFKGLPIRADIATKMQQEGLNFVRYGGTMVNAPDYKWHNMIGPADKRPPYEGHWHPYTSNGFGIEEFVAYCNAAGFEPAFAINVEETPEDVSNMVEYLTGSATTTWGKKRAANGHPAPYKLHYIELGNEEVIWDDLTNDYKHYSERFNLLYDAIHAKNPDIKVICAAWWRPKSLENMEMVFKAVNGKADYWDLHTDADEANAGKIVDKNLQNMHDLFLKWDPNTKLKVTIFEENGGLHNMQRALGHATTMNAVRRQGDFVLTSCAANGLQALGQNDNGWDQGQVFFTPSQVWGMPPFYATQMAAKNHAPLRVFDSVEGDLDVTATRSESGDELILHVVNTKSTATKTSVDVDNFTAKAPIMVSTLSGDPKAENTPQAPARIATKESTLSATEKTFEYSFPANSYTILKLKK</sequence>
<dbReference type="PANTHER" id="PTHR31776">
    <property type="entry name" value="ALPHA-L-ARABINOFURANOSIDASE 1"/>
    <property type="match status" value="1"/>
</dbReference>
<dbReference type="SUPFAM" id="SSF51445">
    <property type="entry name" value="(Trans)glycosidases"/>
    <property type="match status" value="1"/>
</dbReference>
<evidence type="ECO:0000256" key="5">
    <source>
        <dbReference type="ARBA" id="ARBA00022801"/>
    </source>
</evidence>
<dbReference type="Gene3D" id="2.60.120.260">
    <property type="entry name" value="Galactose-binding domain-like"/>
    <property type="match status" value="1"/>
</dbReference>
<evidence type="ECO:0000256" key="2">
    <source>
        <dbReference type="ARBA" id="ARBA00007186"/>
    </source>
</evidence>
<dbReference type="Gene3D" id="2.60.120.560">
    <property type="entry name" value="Exo-inulinase, domain 1"/>
    <property type="match status" value="1"/>
</dbReference>
<dbReference type="OrthoDB" id="9757939at2"/>
<dbReference type="Pfam" id="PF22848">
    <property type="entry name" value="ASD1_dom"/>
    <property type="match status" value="1"/>
</dbReference>
<organism evidence="9 10">
    <name type="scientific">Mucilaginibacter corticis</name>
    <dbReference type="NCBI Taxonomy" id="2597670"/>
    <lineage>
        <taxon>Bacteria</taxon>
        <taxon>Pseudomonadati</taxon>
        <taxon>Bacteroidota</taxon>
        <taxon>Sphingobacteriia</taxon>
        <taxon>Sphingobacteriales</taxon>
        <taxon>Sphingobacteriaceae</taxon>
        <taxon>Mucilaginibacter</taxon>
    </lineage>
</organism>
<keyword evidence="4 7" id="KW-0732">Signal</keyword>
<dbReference type="SUPFAM" id="SSF51011">
    <property type="entry name" value="Glycosyl hydrolase domain"/>
    <property type="match status" value="1"/>
</dbReference>
<dbReference type="EMBL" id="VLPK01000001">
    <property type="protein sequence ID" value="TSJ43696.1"/>
    <property type="molecule type" value="Genomic_DNA"/>
</dbReference>
<evidence type="ECO:0000313" key="10">
    <source>
        <dbReference type="Proteomes" id="UP000318733"/>
    </source>
</evidence>
<dbReference type="InterPro" id="IPR055235">
    <property type="entry name" value="ASD1_cat"/>
</dbReference>
<dbReference type="InterPro" id="IPR051563">
    <property type="entry name" value="Glycosyl_Hydrolase_51"/>
</dbReference>
<proteinExistence type="inferred from homology"/>
<evidence type="ECO:0000256" key="4">
    <source>
        <dbReference type="ARBA" id="ARBA00022729"/>
    </source>
</evidence>
<evidence type="ECO:0000259" key="8">
    <source>
        <dbReference type="SMART" id="SM00813"/>
    </source>
</evidence>
<dbReference type="InterPro" id="IPR017853">
    <property type="entry name" value="GH"/>
</dbReference>
<dbReference type="GO" id="GO:0046556">
    <property type="term" value="F:alpha-L-arabinofuranosidase activity"/>
    <property type="evidence" value="ECO:0007669"/>
    <property type="project" value="UniProtKB-EC"/>
</dbReference>
<name>A0A556MUT6_9SPHI</name>
<dbReference type="InterPro" id="IPR010720">
    <property type="entry name" value="Alpha-L-AF_C"/>
</dbReference>
<feature type="domain" description="Alpha-L-arabinofuranosidase C-terminal" evidence="8">
    <location>
        <begin position="639"/>
        <end position="810"/>
    </location>
</feature>
<keyword evidence="5" id="KW-0378">Hydrolase</keyword>
<protein>
    <recommendedName>
        <fullName evidence="3">non-reducing end alpha-L-arabinofuranosidase</fullName>
        <ecNumber evidence="3">3.2.1.55</ecNumber>
    </recommendedName>
</protein>
<dbReference type="InterPro" id="IPR013780">
    <property type="entry name" value="Glyco_hydro_b"/>
</dbReference>
<gene>
    <name evidence="9" type="ORF">FO440_05770</name>
</gene>
<comment type="caution">
    <text evidence="9">The sequence shown here is derived from an EMBL/GenBank/DDBJ whole genome shotgun (WGS) entry which is preliminary data.</text>
</comment>
<keyword evidence="6" id="KW-0325">Glycoprotein</keyword>
<evidence type="ECO:0000256" key="6">
    <source>
        <dbReference type="ARBA" id="ARBA00023180"/>
    </source>
</evidence>
<evidence type="ECO:0000313" key="9">
    <source>
        <dbReference type="EMBL" id="TSJ43696.1"/>
    </source>
</evidence>
<dbReference type="RefSeq" id="WP_144247262.1">
    <property type="nucleotide sequence ID" value="NZ_VLPK01000001.1"/>
</dbReference>